<dbReference type="EMBL" id="BMAT01009641">
    <property type="protein sequence ID" value="GFS10899.1"/>
    <property type="molecule type" value="Genomic_DNA"/>
</dbReference>
<proteinExistence type="predicted"/>
<keyword evidence="2" id="KW-1185">Reference proteome</keyword>
<dbReference type="Proteomes" id="UP000762676">
    <property type="component" value="Unassembled WGS sequence"/>
</dbReference>
<sequence length="107" mass="12072">MESDLGLFRKRSSFSCKNGSKTYKIKHIDIPKGIFPAQYMATSKLIQRFDSLFNVFNVNGGSSKALFKHPITTTSSSVTFLIESKTWLKALHYDTDDSRKPAEPALH</sequence>
<evidence type="ECO:0000313" key="2">
    <source>
        <dbReference type="Proteomes" id="UP000762676"/>
    </source>
</evidence>
<name>A0AAV4IMG9_9GAST</name>
<reference evidence="1 2" key="1">
    <citation type="journal article" date="2021" name="Elife">
        <title>Chloroplast acquisition without the gene transfer in kleptoplastic sea slugs, Plakobranchus ocellatus.</title>
        <authorList>
            <person name="Maeda T."/>
            <person name="Takahashi S."/>
            <person name="Yoshida T."/>
            <person name="Shimamura S."/>
            <person name="Takaki Y."/>
            <person name="Nagai Y."/>
            <person name="Toyoda A."/>
            <person name="Suzuki Y."/>
            <person name="Arimoto A."/>
            <person name="Ishii H."/>
            <person name="Satoh N."/>
            <person name="Nishiyama T."/>
            <person name="Hasebe M."/>
            <person name="Maruyama T."/>
            <person name="Minagawa J."/>
            <person name="Obokata J."/>
            <person name="Shigenobu S."/>
        </authorList>
    </citation>
    <scope>NUCLEOTIDE SEQUENCE [LARGE SCALE GENOMIC DNA]</scope>
</reference>
<dbReference type="AlphaFoldDB" id="A0AAV4IMG9"/>
<comment type="caution">
    <text evidence="1">The sequence shown here is derived from an EMBL/GenBank/DDBJ whole genome shotgun (WGS) entry which is preliminary data.</text>
</comment>
<accession>A0AAV4IMG9</accession>
<protein>
    <submittedName>
        <fullName evidence="1">Uncharacterized protein</fullName>
    </submittedName>
</protein>
<gene>
    <name evidence="1" type="ORF">ElyMa_004821500</name>
</gene>
<evidence type="ECO:0000313" key="1">
    <source>
        <dbReference type="EMBL" id="GFS10899.1"/>
    </source>
</evidence>
<organism evidence="1 2">
    <name type="scientific">Elysia marginata</name>
    <dbReference type="NCBI Taxonomy" id="1093978"/>
    <lineage>
        <taxon>Eukaryota</taxon>
        <taxon>Metazoa</taxon>
        <taxon>Spiralia</taxon>
        <taxon>Lophotrochozoa</taxon>
        <taxon>Mollusca</taxon>
        <taxon>Gastropoda</taxon>
        <taxon>Heterobranchia</taxon>
        <taxon>Euthyneura</taxon>
        <taxon>Panpulmonata</taxon>
        <taxon>Sacoglossa</taxon>
        <taxon>Placobranchoidea</taxon>
        <taxon>Plakobranchidae</taxon>
        <taxon>Elysia</taxon>
    </lineage>
</organism>